<proteinExistence type="predicted"/>
<evidence type="ECO:0000313" key="4">
    <source>
        <dbReference type="Proteomes" id="UP001221558"/>
    </source>
</evidence>
<protein>
    <submittedName>
        <fullName evidence="3">Histidine kinase</fullName>
    </submittedName>
</protein>
<feature type="transmembrane region" description="Helical" evidence="1">
    <location>
        <begin position="41"/>
        <end position="63"/>
    </location>
</feature>
<keyword evidence="1" id="KW-0472">Membrane</keyword>
<keyword evidence="4" id="KW-1185">Reference proteome</keyword>
<accession>A0ABY7WLB0</accession>
<feature type="domain" description="Signal transduction histidine kinase internal region" evidence="2">
    <location>
        <begin position="156"/>
        <end position="231"/>
    </location>
</feature>
<dbReference type="Proteomes" id="UP001221558">
    <property type="component" value="Chromosome"/>
</dbReference>
<evidence type="ECO:0000259" key="2">
    <source>
        <dbReference type="Pfam" id="PF06580"/>
    </source>
</evidence>
<dbReference type="GO" id="GO:0016301">
    <property type="term" value="F:kinase activity"/>
    <property type="evidence" value="ECO:0007669"/>
    <property type="project" value="UniProtKB-KW"/>
</dbReference>
<dbReference type="EMBL" id="CP117880">
    <property type="protein sequence ID" value="WDF70295.1"/>
    <property type="molecule type" value="Genomic_DNA"/>
</dbReference>
<organism evidence="3 4">
    <name type="scientific">Sphingobacterium oryzagri</name>
    <dbReference type="NCBI Taxonomy" id="3025669"/>
    <lineage>
        <taxon>Bacteria</taxon>
        <taxon>Pseudomonadati</taxon>
        <taxon>Bacteroidota</taxon>
        <taxon>Sphingobacteriia</taxon>
        <taxon>Sphingobacteriales</taxon>
        <taxon>Sphingobacteriaceae</taxon>
        <taxon>Sphingobacterium</taxon>
    </lineage>
</organism>
<dbReference type="InterPro" id="IPR050640">
    <property type="entry name" value="Bact_2-comp_sensor_kinase"/>
</dbReference>
<dbReference type="Pfam" id="PF06580">
    <property type="entry name" value="His_kinase"/>
    <property type="match status" value="1"/>
</dbReference>
<evidence type="ECO:0000313" key="3">
    <source>
        <dbReference type="EMBL" id="WDF70295.1"/>
    </source>
</evidence>
<reference evidence="3 4" key="1">
    <citation type="submission" date="2023-02" db="EMBL/GenBank/DDBJ databases">
        <title>Genome sequence of Sphingobacterium sp. KACC 22765.</title>
        <authorList>
            <person name="Kim S."/>
            <person name="Heo J."/>
            <person name="Kwon S.-W."/>
        </authorList>
    </citation>
    <scope>NUCLEOTIDE SEQUENCE [LARGE SCALE GENOMIC DNA]</scope>
    <source>
        <strain evidence="3 4">KACC 22765</strain>
    </source>
</reference>
<feature type="transmembrane region" description="Helical" evidence="1">
    <location>
        <begin position="75"/>
        <end position="93"/>
    </location>
</feature>
<dbReference type="PANTHER" id="PTHR34220">
    <property type="entry name" value="SENSOR HISTIDINE KINASE YPDA"/>
    <property type="match status" value="1"/>
</dbReference>
<dbReference type="RefSeq" id="WP_274269004.1">
    <property type="nucleotide sequence ID" value="NZ_CP117880.1"/>
</dbReference>
<gene>
    <name evidence="3" type="ORF">PQ465_07925</name>
</gene>
<sequence length="345" mass="40471">MVGKLFKYYYLHIIIWMLLLLFPFVTYLYEPEKIKDFEPYFLISHIVSVGFLALSFYLLTAYAGPKYFFRKRIKFLLFVLLGLSAYLVINYLIVHFNPTGDLERLKKEGVLFVRIFVGPTIIYFLCIVIGNMLFFYNEQARQKELNKQIELEKTTAELNLLKLQISPHFLFNTLNNIRWQVRKQPAASEDSIIKLSEILRYIIYEVENNRVELQREIEHLKNFMELQSLRLPVAGDVVLDVQPDLKNRLIHPLLFIHFVENAFKYGVDSKTEPSIRFAFINIAGGIGFRSHNRILSQGTAKTTDGIGLSNIRRRLELLYPNKYTLLIEQSNGFFDVTLDLYLDEN</sequence>
<keyword evidence="3" id="KW-0808">Transferase</keyword>
<keyword evidence="1" id="KW-1133">Transmembrane helix</keyword>
<feature type="transmembrane region" description="Helical" evidence="1">
    <location>
        <begin position="9"/>
        <end position="29"/>
    </location>
</feature>
<name>A0ABY7WLB0_9SPHI</name>
<dbReference type="PANTHER" id="PTHR34220:SF7">
    <property type="entry name" value="SENSOR HISTIDINE KINASE YPDA"/>
    <property type="match status" value="1"/>
</dbReference>
<evidence type="ECO:0000256" key="1">
    <source>
        <dbReference type="SAM" id="Phobius"/>
    </source>
</evidence>
<feature type="transmembrane region" description="Helical" evidence="1">
    <location>
        <begin position="113"/>
        <end position="136"/>
    </location>
</feature>
<keyword evidence="1" id="KW-0812">Transmembrane</keyword>
<dbReference type="InterPro" id="IPR010559">
    <property type="entry name" value="Sig_transdc_His_kin_internal"/>
</dbReference>
<keyword evidence="3" id="KW-0418">Kinase</keyword>